<dbReference type="AlphaFoldDB" id="I7LTU7"/>
<gene>
    <name evidence="1" type="ORF">TTHERM_00058340</name>
</gene>
<dbReference type="HOGENOM" id="CLU_2927732_0_0_1"/>
<organism evidence="1 2">
    <name type="scientific">Tetrahymena thermophila (strain SB210)</name>
    <dbReference type="NCBI Taxonomy" id="312017"/>
    <lineage>
        <taxon>Eukaryota</taxon>
        <taxon>Sar</taxon>
        <taxon>Alveolata</taxon>
        <taxon>Ciliophora</taxon>
        <taxon>Intramacronucleata</taxon>
        <taxon>Oligohymenophorea</taxon>
        <taxon>Hymenostomatida</taxon>
        <taxon>Tetrahymenina</taxon>
        <taxon>Tetrahymenidae</taxon>
        <taxon>Tetrahymena</taxon>
    </lineage>
</organism>
<name>I7LTU7_TETTS</name>
<dbReference type="KEGG" id="tet:TTHERM_00058340"/>
<keyword evidence="2" id="KW-1185">Reference proteome</keyword>
<dbReference type="InParanoid" id="I7LTU7"/>
<evidence type="ECO:0000313" key="1">
    <source>
        <dbReference type="EMBL" id="EAR87322.1"/>
    </source>
</evidence>
<evidence type="ECO:0000313" key="2">
    <source>
        <dbReference type="Proteomes" id="UP000009168"/>
    </source>
</evidence>
<dbReference type="Proteomes" id="UP000009168">
    <property type="component" value="Unassembled WGS sequence"/>
</dbReference>
<sequence length="61" mass="6848">MVNSQAHLQYKNEAKLVLKAAQFKSITFDYDSVHQNGVTQAKQNEKIGFKASSYARSLVSK</sequence>
<reference evidence="2" key="1">
    <citation type="journal article" date="2006" name="PLoS Biol.">
        <title>Macronuclear genome sequence of the ciliate Tetrahymena thermophila, a model eukaryote.</title>
        <authorList>
            <person name="Eisen J.A."/>
            <person name="Coyne R.S."/>
            <person name="Wu M."/>
            <person name="Wu D."/>
            <person name="Thiagarajan M."/>
            <person name="Wortman J.R."/>
            <person name="Badger J.H."/>
            <person name="Ren Q."/>
            <person name="Amedeo P."/>
            <person name="Jones K.M."/>
            <person name="Tallon L.J."/>
            <person name="Delcher A.L."/>
            <person name="Salzberg S.L."/>
            <person name="Silva J.C."/>
            <person name="Haas B.J."/>
            <person name="Majoros W.H."/>
            <person name="Farzad M."/>
            <person name="Carlton J.M."/>
            <person name="Smith R.K. Jr."/>
            <person name="Garg J."/>
            <person name="Pearlman R.E."/>
            <person name="Karrer K.M."/>
            <person name="Sun L."/>
            <person name="Manning G."/>
            <person name="Elde N.C."/>
            <person name="Turkewitz A.P."/>
            <person name="Asai D.J."/>
            <person name="Wilkes D.E."/>
            <person name="Wang Y."/>
            <person name="Cai H."/>
            <person name="Collins K."/>
            <person name="Stewart B.A."/>
            <person name="Lee S.R."/>
            <person name="Wilamowska K."/>
            <person name="Weinberg Z."/>
            <person name="Ruzzo W.L."/>
            <person name="Wloga D."/>
            <person name="Gaertig J."/>
            <person name="Frankel J."/>
            <person name="Tsao C.-C."/>
            <person name="Gorovsky M.A."/>
            <person name="Keeling P.J."/>
            <person name="Waller R.F."/>
            <person name="Patron N.J."/>
            <person name="Cherry J.M."/>
            <person name="Stover N.A."/>
            <person name="Krieger C.J."/>
            <person name="del Toro C."/>
            <person name="Ryder H.F."/>
            <person name="Williamson S.C."/>
            <person name="Barbeau R.A."/>
            <person name="Hamilton E.P."/>
            <person name="Orias E."/>
        </authorList>
    </citation>
    <scope>NUCLEOTIDE SEQUENCE [LARGE SCALE GENOMIC DNA]</scope>
    <source>
        <strain evidence="2">SB210</strain>
    </source>
</reference>
<dbReference type="GeneID" id="7835094"/>
<accession>I7LTU7</accession>
<dbReference type="RefSeq" id="XP_001007567.1">
    <property type="nucleotide sequence ID" value="XM_001007567.1"/>
</dbReference>
<dbReference type="EMBL" id="GG662853">
    <property type="protein sequence ID" value="EAR87322.1"/>
    <property type="molecule type" value="Genomic_DNA"/>
</dbReference>
<proteinExistence type="predicted"/>
<protein>
    <submittedName>
        <fullName evidence="1">Uncharacterized protein</fullName>
    </submittedName>
</protein>